<evidence type="ECO:0000259" key="1">
    <source>
        <dbReference type="Pfam" id="PF00408"/>
    </source>
</evidence>
<reference evidence="2" key="1">
    <citation type="journal article" date="2014" name="Front. Microbiol.">
        <title>High frequency of phylogenetically diverse reductive dehalogenase-homologous genes in deep subseafloor sedimentary metagenomes.</title>
        <authorList>
            <person name="Kawai M."/>
            <person name="Futagami T."/>
            <person name="Toyoda A."/>
            <person name="Takaki Y."/>
            <person name="Nishi S."/>
            <person name="Hori S."/>
            <person name="Arai W."/>
            <person name="Tsubouchi T."/>
            <person name="Morono Y."/>
            <person name="Uchiyama I."/>
            <person name="Ito T."/>
            <person name="Fujiyama A."/>
            <person name="Inagaki F."/>
            <person name="Takami H."/>
        </authorList>
    </citation>
    <scope>NUCLEOTIDE SEQUENCE</scope>
    <source>
        <strain evidence="2">Expedition CK06-06</strain>
    </source>
</reference>
<sequence length="126" mass="14216">PERDGILAGLYFLDFMVKMGKTPSQLLDYLYSKVGPHYYERIDSHLPKDKRQAIVDRLASAPVDTIAGGKVTRVDTTDGFRFFLADESWLLIRGSGTEPLVRLYAEGESLEKVRKLLDEGKRLIGI</sequence>
<feature type="domain" description="Alpha-D-phosphohexomutase C-terminal" evidence="1">
    <location>
        <begin position="70"/>
        <end position="119"/>
    </location>
</feature>
<evidence type="ECO:0000313" key="2">
    <source>
        <dbReference type="EMBL" id="GAH99251.1"/>
    </source>
</evidence>
<proteinExistence type="predicted"/>
<feature type="non-terminal residue" evidence="2">
    <location>
        <position position="1"/>
    </location>
</feature>
<dbReference type="EMBL" id="BARV01000505">
    <property type="protein sequence ID" value="GAH99251.1"/>
    <property type="molecule type" value="Genomic_DNA"/>
</dbReference>
<dbReference type="SUPFAM" id="SSF55957">
    <property type="entry name" value="Phosphoglucomutase, C-terminal domain"/>
    <property type="match status" value="1"/>
</dbReference>
<accession>X1JWY8</accession>
<dbReference type="GO" id="GO:0016868">
    <property type="term" value="F:intramolecular phosphotransferase activity"/>
    <property type="evidence" value="ECO:0007669"/>
    <property type="project" value="InterPro"/>
</dbReference>
<name>X1JWY8_9ZZZZ</name>
<protein>
    <recommendedName>
        <fullName evidence="1">Alpha-D-phosphohexomutase C-terminal domain-containing protein</fullName>
    </recommendedName>
</protein>
<organism evidence="2">
    <name type="scientific">marine sediment metagenome</name>
    <dbReference type="NCBI Taxonomy" id="412755"/>
    <lineage>
        <taxon>unclassified sequences</taxon>
        <taxon>metagenomes</taxon>
        <taxon>ecological metagenomes</taxon>
    </lineage>
</organism>
<comment type="caution">
    <text evidence="2">The sequence shown here is derived from an EMBL/GenBank/DDBJ whole genome shotgun (WGS) entry which is preliminary data.</text>
</comment>
<dbReference type="Pfam" id="PF00408">
    <property type="entry name" value="PGM_PMM_IV"/>
    <property type="match status" value="1"/>
</dbReference>
<dbReference type="InterPro" id="IPR005843">
    <property type="entry name" value="A-D-PHexomutase_C"/>
</dbReference>
<dbReference type="Gene3D" id="3.30.310.50">
    <property type="entry name" value="Alpha-D-phosphohexomutase, C-terminal domain"/>
    <property type="match status" value="1"/>
</dbReference>
<dbReference type="InterPro" id="IPR036900">
    <property type="entry name" value="A-D-PHexomutase_C_sf"/>
</dbReference>
<gene>
    <name evidence="2" type="ORF">S06H3_01879</name>
</gene>
<dbReference type="AlphaFoldDB" id="X1JWY8"/>